<evidence type="ECO:0000313" key="1">
    <source>
        <dbReference type="EMBL" id="KAF7830253.1"/>
    </source>
</evidence>
<reference evidence="1" key="1">
    <citation type="submission" date="2020-09" db="EMBL/GenBank/DDBJ databases">
        <title>Genome-Enabled Discovery of Anthraquinone Biosynthesis in Senna tora.</title>
        <authorList>
            <person name="Kang S.-H."/>
            <person name="Pandey R.P."/>
            <person name="Lee C.-M."/>
            <person name="Sim J.-S."/>
            <person name="Jeong J.-T."/>
            <person name="Choi B.-S."/>
            <person name="Jung M."/>
            <person name="Ginzburg D."/>
            <person name="Zhao K."/>
            <person name="Won S.Y."/>
            <person name="Oh T.-J."/>
            <person name="Yu Y."/>
            <person name="Kim N.-H."/>
            <person name="Lee O.R."/>
            <person name="Lee T.-H."/>
            <person name="Bashyal P."/>
            <person name="Kim T.-S."/>
            <person name="Lee W.-H."/>
            <person name="Kawkins C."/>
            <person name="Kim C.-K."/>
            <person name="Kim J.S."/>
            <person name="Ahn B.O."/>
            <person name="Rhee S.Y."/>
            <person name="Sohng J.K."/>
        </authorList>
    </citation>
    <scope>NUCLEOTIDE SEQUENCE</scope>
    <source>
        <tissue evidence="1">Leaf</tissue>
    </source>
</reference>
<proteinExistence type="predicted"/>
<evidence type="ECO:0000313" key="2">
    <source>
        <dbReference type="Proteomes" id="UP000634136"/>
    </source>
</evidence>
<name>A0A834WQQ6_9FABA</name>
<accession>A0A834WQQ6</accession>
<dbReference type="Proteomes" id="UP000634136">
    <property type="component" value="Unassembled WGS sequence"/>
</dbReference>
<comment type="caution">
    <text evidence="1">The sequence shown here is derived from an EMBL/GenBank/DDBJ whole genome shotgun (WGS) entry which is preliminary data.</text>
</comment>
<keyword evidence="2" id="KW-1185">Reference proteome</keyword>
<sequence length="29" mass="3302">MKKKLTFNGESHREGRLVVASENIGKNEE</sequence>
<protein>
    <submittedName>
        <fullName evidence="1">Uncharacterized protein</fullName>
    </submittedName>
</protein>
<dbReference type="AlphaFoldDB" id="A0A834WQQ6"/>
<gene>
    <name evidence="1" type="ORF">G2W53_012586</name>
</gene>
<organism evidence="1 2">
    <name type="scientific">Senna tora</name>
    <dbReference type="NCBI Taxonomy" id="362788"/>
    <lineage>
        <taxon>Eukaryota</taxon>
        <taxon>Viridiplantae</taxon>
        <taxon>Streptophyta</taxon>
        <taxon>Embryophyta</taxon>
        <taxon>Tracheophyta</taxon>
        <taxon>Spermatophyta</taxon>
        <taxon>Magnoliopsida</taxon>
        <taxon>eudicotyledons</taxon>
        <taxon>Gunneridae</taxon>
        <taxon>Pentapetalae</taxon>
        <taxon>rosids</taxon>
        <taxon>fabids</taxon>
        <taxon>Fabales</taxon>
        <taxon>Fabaceae</taxon>
        <taxon>Caesalpinioideae</taxon>
        <taxon>Cassia clade</taxon>
        <taxon>Senna</taxon>
    </lineage>
</organism>
<dbReference type="EMBL" id="JAAIUW010000005">
    <property type="protein sequence ID" value="KAF7830253.1"/>
    <property type="molecule type" value="Genomic_DNA"/>
</dbReference>